<dbReference type="GO" id="GO:0003777">
    <property type="term" value="F:microtubule motor activity"/>
    <property type="evidence" value="ECO:0007669"/>
    <property type="project" value="InterPro"/>
</dbReference>
<dbReference type="SMART" id="SM00129">
    <property type="entry name" value="KISc"/>
    <property type="match status" value="1"/>
</dbReference>
<proteinExistence type="inferred from homology"/>
<dbReference type="GO" id="GO:0005524">
    <property type="term" value="F:ATP binding"/>
    <property type="evidence" value="ECO:0007669"/>
    <property type="project" value="UniProtKB-KW"/>
</dbReference>
<dbReference type="InterPro" id="IPR001752">
    <property type="entry name" value="Kinesin_motor_dom"/>
</dbReference>
<evidence type="ECO:0000313" key="7">
    <source>
        <dbReference type="EMBL" id="EGD72527.1"/>
    </source>
</evidence>
<dbReference type="STRING" id="946362.F2TWT1"/>
<feature type="compositionally biased region" description="Basic and acidic residues" evidence="5">
    <location>
        <begin position="479"/>
        <end position="506"/>
    </location>
</feature>
<keyword evidence="4" id="KW-0493">Microtubule</keyword>
<keyword evidence="4" id="KW-0505">Motor protein</keyword>
<protein>
    <recommendedName>
        <fullName evidence="4">Kinesin-like protein</fullName>
    </recommendedName>
</protein>
<dbReference type="InterPro" id="IPR019821">
    <property type="entry name" value="Kinesin_motor_CS"/>
</dbReference>
<dbReference type="GO" id="GO:0008017">
    <property type="term" value="F:microtubule binding"/>
    <property type="evidence" value="ECO:0007669"/>
    <property type="project" value="InterPro"/>
</dbReference>
<dbReference type="GeneID" id="16067865"/>
<dbReference type="OMA" id="GKYRYSN"/>
<evidence type="ECO:0000256" key="3">
    <source>
        <dbReference type="PROSITE-ProRule" id="PRU00283"/>
    </source>
</evidence>
<dbReference type="Pfam" id="PF00225">
    <property type="entry name" value="Kinesin"/>
    <property type="match status" value="2"/>
</dbReference>
<evidence type="ECO:0000313" key="8">
    <source>
        <dbReference type="Proteomes" id="UP000007799"/>
    </source>
</evidence>
<feature type="compositionally biased region" description="Basic residues" evidence="5">
    <location>
        <begin position="353"/>
        <end position="369"/>
    </location>
</feature>
<dbReference type="EMBL" id="GL832955">
    <property type="protein sequence ID" value="EGD72527.1"/>
    <property type="molecule type" value="Genomic_DNA"/>
</dbReference>
<evidence type="ECO:0000256" key="2">
    <source>
        <dbReference type="ARBA" id="ARBA00022840"/>
    </source>
</evidence>
<dbReference type="SUPFAM" id="SSF52540">
    <property type="entry name" value="P-loop containing nucleoside triphosphate hydrolases"/>
    <property type="match status" value="1"/>
</dbReference>
<feature type="domain" description="Kinesin motor" evidence="6">
    <location>
        <begin position="1"/>
        <end position="318"/>
    </location>
</feature>
<dbReference type="Proteomes" id="UP000007799">
    <property type="component" value="Unassembled WGS sequence"/>
</dbReference>
<dbReference type="InterPro" id="IPR027417">
    <property type="entry name" value="P-loop_NTPase"/>
</dbReference>
<evidence type="ECO:0000256" key="1">
    <source>
        <dbReference type="ARBA" id="ARBA00022741"/>
    </source>
</evidence>
<dbReference type="RefSeq" id="XP_004999096.1">
    <property type="nucleotide sequence ID" value="XM_004999039.1"/>
</dbReference>
<evidence type="ECO:0000259" key="6">
    <source>
        <dbReference type="PROSITE" id="PS50067"/>
    </source>
</evidence>
<dbReference type="OrthoDB" id="3176171at2759"/>
<dbReference type="PROSITE" id="PS00411">
    <property type="entry name" value="KINESIN_MOTOR_1"/>
    <property type="match status" value="1"/>
</dbReference>
<dbReference type="InParanoid" id="F2TWT1"/>
<feature type="region of interest" description="Disordered" evidence="5">
    <location>
        <begin position="344"/>
        <end position="404"/>
    </location>
</feature>
<name>F2TWT1_SALR5</name>
<keyword evidence="2 4" id="KW-0067">ATP-binding</keyword>
<feature type="region of interest" description="Disordered" evidence="5">
    <location>
        <begin position="478"/>
        <end position="506"/>
    </location>
</feature>
<keyword evidence="1 4" id="KW-0547">Nucleotide-binding</keyword>
<dbReference type="InterPro" id="IPR027640">
    <property type="entry name" value="Kinesin-like_fam"/>
</dbReference>
<dbReference type="InterPro" id="IPR036961">
    <property type="entry name" value="Kinesin_motor_dom_sf"/>
</dbReference>
<dbReference type="GO" id="GO:0000278">
    <property type="term" value="P:mitotic cell cycle"/>
    <property type="evidence" value="ECO:0007669"/>
    <property type="project" value="TreeGrafter"/>
</dbReference>
<feature type="compositionally biased region" description="Acidic residues" evidence="5">
    <location>
        <begin position="378"/>
        <end position="393"/>
    </location>
</feature>
<keyword evidence="8" id="KW-1185">Reference proteome</keyword>
<comment type="similarity">
    <text evidence="3 4">Belongs to the TRAFAC class myosin-kinesin ATPase superfamily. Kinesin family.</text>
</comment>
<dbReference type="PANTHER" id="PTHR47968">
    <property type="entry name" value="CENTROMERE PROTEIN E"/>
    <property type="match status" value="1"/>
</dbReference>
<dbReference type="AlphaFoldDB" id="F2TWT1"/>
<reference evidence="7" key="1">
    <citation type="submission" date="2009-08" db="EMBL/GenBank/DDBJ databases">
        <title>Annotation of Salpingoeca rosetta.</title>
        <authorList>
            <consortium name="The Broad Institute Genome Sequencing Platform"/>
            <person name="Russ C."/>
            <person name="Cuomo C."/>
            <person name="Burger G."/>
            <person name="Gray M.W."/>
            <person name="Holland P.W.H."/>
            <person name="King N."/>
            <person name="Lang F.B.F."/>
            <person name="Roger A.J."/>
            <person name="Ruiz-Trillo I."/>
            <person name="Young S.K."/>
            <person name="Zeng Q."/>
            <person name="Gargeya S."/>
            <person name="Alvarado L."/>
            <person name="Berlin A."/>
            <person name="Chapman S.B."/>
            <person name="Chen Z."/>
            <person name="Freedman E."/>
            <person name="Gellesch M."/>
            <person name="Goldberg J."/>
            <person name="Griggs A."/>
            <person name="Gujja S."/>
            <person name="Heilman E."/>
            <person name="Heiman D."/>
            <person name="Howarth C."/>
            <person name="Mehta T."/>
            <person name="Neiman D."/>
            <person name="Pearson M."/>
            <person name="Roberts A."/>
            <person name="Saif S."/>
            <person name="Shea T."/>
            <person name="Shenoy N."/>
            <person name="Sisk P."/>
            <person name="Stolte C."/>
            <person name="Sykes S."/>
            <person name="White J."/>
            <person name="Yandava C."/>
            <person name="Haas B."/>
            <person name="Nusbaum C."/>
            <person name="Birren B."/>
        </authorList>
    </citation>
    <scope>NUCLEOTIDE SEQUENCE [LARGE SCALE GENOMIC DNA]</scope>
    <source>
        <strain evidence="7">ATCC 50818</strain>
    </source>
</reference>
<sequence length="757" mass="86035">MAKKSGASGGSKSADNVKVVIRCRPLSSTERKDGRQECVHVAEDRGTITVKNLQEPSKEPKTYTFDNVYGTKSQQEAIYTTSAQPIVDSVLEGFNGEHFACLFALLCLSTFWKQYLVRASYLEIYMEDIRDLLSKDQERKLPIRESPDTGVYVEDLTSIVVKSVKEIDKVMRVGWKNRKVGVTKMNAHSSRSHAIFMVNVECSEAGEDGEAHIRSGKLNLVDLAGSERQGKTMAEGERAKEGSHINKSLSALGQVIKALVDSKGSGFVPYRNSSLTRLLQDSLGGNAKTMMIAAIGPADYNYNETISTLGYAHRAKSIKNKPKINEDPKDALLRKYQEEIAALKHQLESKGSGGKKRKGGKKKKKKVKTIRYDADGQPIEEEEEEEDEEEEEGGAYNEEEARRLREQAFQKLEEEKQRMLQDQTILQEEKDRLRREMEEKQQQMQREEQAAAELSAKIAALESRLLVGGKDINEYTAEQEARLRRERKRVEEEKKKAERLQQQLDRHETQRMLAEDKFSSLRDAVRAKTEKLEKLFHKYETVKQELGELDEMFYEQRDTIMHESEETRKQLRLKELIIEHFMPPEEAAKFRKRAVFDEELQEYRLLSATHTEGADSAGVVARPVSAYPNRNRPITLFSQVQSGIDKNPRYRSENVMTLELDLPERTTQDYTGPAVDARVQEVLNDALHDDDELVMEEPVGDFIGEGIKSAQREMRRRKAASGRPKRPGTAKGTKKKKKGRGAPSDELFPTTRGLVSK</sequence>
<dbReference type="PANTHER" id="PTHR47968:SF50">
    <property type="entry name" value="KINESIN-LIKE PROTEIN"/>
    <property type="match status" value="1"/>
</dbReference>
<dbReference type="KEGG" id="sre:PTSG_11611"/>
<dbReference type="Gene3D" id="3.40.850.10">
    <property type="entry name" value="Kinesin motor domain"/>
    <property type="match status" value="2"/>
</dbReference>
<evidence type="ECO:0000256" key="4">
    <source>
        <dbReference type="RuleBase" id="RU000394"/>
    </source>
</evidence>
<dbReference type="eggNOG" id="KOG4280">
    <property type="taxonomic scope" value="Eukaryota"/>
</dbReference>
<dbReference type="FunCoup" id="F2TWT1">
    <property type="interactions" value="728"/>
</dbReference>
<comment type="caution">
    <text evidence="3">Lacks conserved residue(s) required for the propagation of feature annotation.</text>
</comment>
<feature type="region of interest" description="Disordered" evidence="5">
    <location>
        <begin position="710"/>
        <end position="757"/>
    </location>
</feature>
<accession>F2TWT1</accession>
<feature type="compositionally biased region" description="Basic residues" evidence="5">
    <location>
        <begin position="714"/>
        <end position="740"/>
    </location>
</feature>
<organism evidence="8">
    <name type="scientific">Salpingoeca rosetta (strain ATCC 50818 / BSB-021)</name>
    <dbReference type="NCBI Taxonomy" id="946362"/>
    <lineage>
        <taxon>Eukaryota</taxon>
        <taxon>Choanoflagellata</taxon>
        <taxon>Craspedida</taxon>
        <taxon>Salpingoecidae</taxon>
        <taxon>Salpingoeca</taxon>
    </lineage>
</organism>
<evidence type="ECO:0000256" key="5">
    <source>
        <dbReference type="SAM" id="MobiDB-lite"/>
    </source>
</evidence>
<dbReference type="PRINTS" id="PR00380">
    <property type="entry name" value="KINESINHEAVY"/>
</dbReference>
<dbReference type="GO" id="GO:0007018">
    <property type="term" value="P:microtubule-based movement"/>
    <property type="evidence" value="ECO:0007669"/>
    <property type="project" value="InterPro"/>
</dbReference>
<dbReference type="GO" id="GO:0005874">
    <property type="term" value="C:microtubule"/>
    <property type="evidence" value="ECO:0007669"/>
    <property type="project" value="UniProtKB-KW"/>
</dbReference>
<dbReference type="PROSITE" id="PS50067">
    <property type="entry name" value="KINESIN_MOTOR_2"/>
    <property type="match status" value="1"/>
</dbReference>
<gene>
    <name evidence="7" type="ORF">PTSG_11611</name>
</gene>